<keyword evidence="2" id="KW-1133">Transmembrane helix</keyword>
<dbReference type="EMBL" id="KQ484593">
    <property type="protein sequence ID" value="KYP34452.1"/>
    <property type="molecule type" value="Genomic_DNA"/>
</dbReference>
<keyword evidence="2" id="KW-0472">Membrane</keyword>
<gene>
    <name evidence="3" type="ORF">KK1_044596</name>
</gene>
<name>A0A151QW39_CAJCA</name>
<feature type="compositionally biased region" description="Basic and acidic residues" evidence="1">
    <location>
        <begin position="117"/>
        <end position="138"/>
    </location>
</feature>
<dbReference type="Pfam" id="PF14223">
    <property type="entry name" value="Retrotran_gag_2"/>
    <property type="match status" value="1"/>
</dbReference>
<evidence type="ECO:0008006" key="5">
    <source>
        <dbReference type="Google" id="ProtNLM"/>
    </source>
</evidence>
<dbReference type="Gramene" id="C.cajan_41089.t">
    <property type="protein sequence ID" value="C.cajan_41089.t.cds1"/>
    <property type="gene ID" value="C.cajan_41089"/>
</dbReference>
<feature type="region of interest" description="Disordered" evidence="1">
    <location>
        <begin position="117"/>
        <end position="144"/>
    </location>
</feature>
<keyword evidence="2" id="KW-0812">Transmembrane</keyword>
<sequence>MGATAAKEAWTTLQEEFEGSEKVRAVKLQTLRRNFELWNMKESETVEDYYSKIKEIVNQMRAYGKNILDKKIVEKILISVPHKYDPIVTTIEQTKDLSTLSITELMGSLEAYEQRLNRHDEDSTERNNGETSRHKENSRNFSKNYQNEYPPCGICKRTNHAEKDCRYSNSETMHWTSFTVWGLCIWMMALHFSGLASMPLLVIMKPRNLPP</sequence>
<dbReference type="PANTHER" id="PTHR35317">
    <property type="entry name" value="OS04G0629600 PROTEIN"/>
    <property type="match status" value="1"/>
</dbReference>
<dbReference type="PANTHER" id="PTHR35317:SF35">
    <property type="entry name" value="DUF4219 DOMAIN-CONTAINING PROTEIN"/>
    <property type="match status" value="1"/>
</dbReference>
<evidence type="ECO:0000313" key="4">
    <source>
        <dbReference type="Proteomes" id="UP000075243"/>
    </source>
</evidence>
<proteinExistence type="predicted"/>
<dbReference type="AlphaFoldDB" id="A0A151QW39"/>
<reference evidence="3" key="1">
    <citation type="journal article" date="2012" name="Nat. Biotechnol.">
        <title>Draft genome sequence of pigeonpea (Cajanus cajan), an orphan legume crop of resource-poor farmers.</title>
        <authorList>
            <person name="Varshney R.K."/>
            <person name="Chen W."/>
            <person name="Li Y."/>
            <person name="Bharti A.K."/>
            <person name="Saxena R.K."/>
            <person name="Schlueter J.A."/>
            <person name="Donoghue M.T."/>
            <person name="Azam S."/>
            <person name="Fan G."/>
            <person name="Whaley A.M."/>
            <person name="Farmer A.D."/>
            <person name="Sheridan J."/>
            <person name="Iwata A."/>
            <person name="Tuteja R."/>
            <person name="Penmetsa R.V."/>
            <person name="Wu W."/>
            <person name="Upadhyaya H.D."/>
            <person name="Yang S.P."/>
            <person name="Shah T."/>
            <person name="Saxena K.B."/>
            <person name="Michael T."/>
            <person name="McCombie W.R."/>
            <person name="Yang B."/>
            <person name="Zhang G."/>
            <person name="Yang H."/>
            <person name="Wang J."/>
            <person name="Spillane C."/>
            <person name="Cook D.R."/>
            <person name="May G.D."/>
            <person name="Xu X."/>
            <person name="Jackson S.A."/>
        </authorList>
    </citation>
    <scope>NUCLEOTIDE SEQUENCE [LARGE SCALE GENOMIC DNA]</scope>
</reference>
<accession>A0A151QW39</accession>
<evidence type="ECO:0000313" key="3">
    <source>
        <dbReference type="EMBL" id="KYP34452.1"/>
    </source>
</evidence>
<evidence type="ECO:0000256" key="2">
    <source>
        <dbReference type="SAM" id="Phobius"/>
    </source>
</evidence>
<feature type="transmembrane region" description="Helical" evidence="2">
    <location>
        <begin position="178"/>
        <end position="203"/>
    </location>
</feature>
<protein>
    <recommendedName>
        <fullName evidence="5">Retrovirus-related Pol polyprotein from transposon TNT 1-94</fullName>
    </recommendedName>
</protein>
<dbReference type="Proteomes" id="UP000075243">
    <property type="component" value="Unassembled WGS sequence"/>
</dbReference>
<organism evidence="3 4">
    <name type="scientific">Cajanus cajan</name>
    <name type="common">Pigeon pea</name>
    <name type="synonym">Cajanus indicus</name>
    <dbReference type="NCBI Taxonomy" id="3821"/>
    <lineage>
        <taxon>Eukaryota</taxon>
        <taxon>Viridiplantae</taxon>
        <taxon>Streptophyta</taxon>
        <taxon>Embryophyta</taxon>
        <taxon>Tracheophyta</taxon>
        <taxon>Spermatophyta</taxon>
        <taxon>Magnoliopsida</taxon>
        <taxon>eudicotyledons</taxon>
        <taxon>Gunneridae</taxon>
        <taxon>Pentapetalae</taxon>
        <taxon>rosids</taxon>
        <taxon>fabids</taxon>
        <taxon>Fabales</taxon>
        <taxon>Fabaceae</taxon>
        <taxon>Papilionoideae</taxon>
        <taxon>50 kb inversion clade</taxon>
        <taxon>NPAAA clade</taxon>
        <taxon>indigoferoid/millettioid clade</taxon>
        <taxon>Phaseoleae</taxon>
        <taxon>Cajanus</taxon>
    </lineage>
</organism>
<evidence type="ECO:0000256" key="1">
    <source>
        <dbReference type="SAM" id="MobiDB-lite"/>
    </source>
</evidence>
<keyword evidence="4" id="KW-1185">Reference proteome</keyword>